<sequence>MCQKLRFLVCGFFLFSATFAQQIKKHPMDIGLHFGFGDEIKNTDYTYTNHYIKPQLYWQLRKGRHFTYQVLLQPEINFATHQLINLYFVTPDEPDYEHKRDVYTKLKNIREYVLNVGFLVRKPISKNFSMYVLGSVGPMITDTETERLSKGFAFSDVLSLGFSYRVKHITFDLRPNVRHISNAGLQNSNAGFNTANIEFGFSMPL</sequence>
<dbReference type="EMBL" id="CP029187">
    <property type="protein sequence ID" value="AWI25183.1"/>
    <property type="molecule type" value="Genomic_DNA"/>
</dbReference>
<feature type="signal peptide" evidence="1">
    <location>
        <begin position="1"/>
        <end position="20"/>
    </location>
</feature>
<feature type="chain" id="PRO_5015558805" description="Acyloxyacyl hydrolase" evidence="1">
    <location>
        <begin position="21"/>
        <end position="205"/>
    </location>
</feature>
<dbReference type="InterPro" id="IPR018550">
    <property type="entry name" value="Lipid-A_deacylase-rel"/>
</dbReference>
<dbReference type="Pfam" id="PF09411">
    <property type="entry name" value="PagL"/>
    <property type="match status" value="1"/>
</dbReference>
<evidence type="ECO:0000256" key="1">
    <source>
        <dbReference type="SAM" id="SignalP"/>
    </source>
</evidence>
<reference evidence="2 3" key="1">
    <citation type="submission" date="2018-05" db="EMBL/GenBank/DDBJ databases">
        <title>Genome sequencing of Flavobacterium sp. HYN0049.</title>
        <authorList>
            <person name="Yi H."/>
            <person name="Baek C."/>
        </authorList>
    </citation>
    <scope>NUCLEOTIDE SEQUENCE [LARGE SCALE GENOMIC DNA]</scope>
    <source>
        <strain evidence="2 3">HYN0049</strain>
    </source>
</reference>
<keyword evidence="3" id="KW-1185">Reference proteome</keyword>
<dbReference type="Gene3D" id="2.40.160.20">
    <property type="match status" value="1"/>
</dbReference>
<name>A0A2S1SFK1_9FLAO</name>
<gene>
    <name evidence="2" type="ORF">HYN49_04335</name>
</gene>
<evidence type="ECO:0000313" key="2">
    <source>
        <dbReference type="EMBL" id="AWI25183.1"/>
    </source>
</evidence>
<dbReference type="OrthoDB" id="1200606at2"/>
<evidence type="ECO:0000313" key="3">
    <source>
        <dbReference type="Proteomes" id="UP000244937"/>
    </source>
</evidence>
<organism evidence="2 3">
    <name type="scientific">Flavobacterium pallidum</name>
    <dbReference type="NCBI Taxonomy" id="2172098"/>
    <lineage>
        <taxon>Bacteria</taxon>
        <taxon>Pseudomonadati</taxon>
        <taxon>Bacteroidota</taxon>
        <taxon>Flavobacteriia</taxon>
        <taxon>Flavobacteriales</taxon>
        <taxon>Flavobacteriaceae</taxon>
        <taxon>Flavobacterium</taxon>
    </lineage>
</organism>
<protein>
    <recommendedName>
        <fullName evidence="4">Acyloxyacyl hydrolase</fullName>
    </recommendedName>
</protein>
<dbReference type="Proteomes" id="UP000244937">
    <property type="component" value="Chromosome"/>
</dbReference>
<proteinExistence type="predicted"/>
<accession>A0A2S1SFK1</accession>
<evidence type="ECO:0008006" key="4">
    <source>
        <dbReference type="Google" id="ProtNLM"/>
    </source>
</evidence>
<dbReference type="KEGG" id="fpal:HYN49_04335"/>
<dbReference type="AlphaFoldDB" id="A0A2S1SFK1"/>
<keyword evidence="1" id="KW-0732">Signal</keyword>